<dbReference type="RefSeq" id="WP_378237269.1">
    <property type="nucleotide sequence ID" value="NZ_JBHRWK010000007.1"/>
</dbReference>
<evidence type="ECO:0000313" key="2">
    <source>
        <dbReference type="Proteomes" id="UP001595645"/>
    </source>
</evidence>
<proteinExistence type="predicted"/>
<protein>
    <submittedName>
        <fullName evidence="1">Uncharacterized protein</fullName>
    </submittedName>
</protein>
<reference evidence="2" key="1">
    <citation type="journal article" date="2019" name="Int. J. Syst. Evol. Microbiol.">
        <title>The Global Catalogue of Microorganisms (GCM) 10K type strain sequencing project: providing services to taxonomists for standard genome sequencing and annotation.</title>
        <authorList>
            <consortium name="The Broad Institute Genomics Platform"/>
            <consortium name="The Broad Institute Genome Sequencing Center for Infectious Disease"/>
            <person name="Wu L."/>
            <person name="Ma J."/>
        </authorList>
    </citation>
    <scope>NUCLEOTIDE SEQUENCE [LARGE SCALE GENOMIC DNA]</scope>
    <source>
        <strain evidence="2">CGMCC 4.7676</strain>
    </source>
</reference>
<name>A0ABV7NQ99_9PSEU</name>
<keyword evidence="2" id="KW-1185">Reference proteome</keyword>
<dbReference type="EMBL" id="JBHRWK010000007">
    <property type="protein sequence ID" value="MFC3448596.1"/>
    <property type="molecule type" value="Genomic_DNA"/>
</dbReference>
<gene>
    <name evidence="1" type="ORF">ACFOSH_04040</name>
</gene>
<sequence>MIIANLRDRIEEARMNDWMGEVQGLQVSLDEASRKLVVLDRTRDRRVPNTAAAVCDVAACRGYEDGHRVIDFKVCWISKRTR</sequence>
<organism evidence="1 2">
    <name type="scientific">Amycolatopsis speibonae</name>
    <dbReference type="NCBI Taxonomy" id="1450224"/>
    <lineage>
        <taxon>Bacteria</taxon>
        <taxon>Bacillati</taxon>
        <taxon>Actinomycetota</taxon>
        <taxon>Actinomycetes</taxon>
        <taxon>Pseudonocardiales</taxon>
        <taxon>Pseudonocardiaceae</taxon>
        <taxon>Amycolatopsis</taxon>
    </lineage>
</organism>
<comment type="caution">
    <text evidence="1">The sequence shown here is derived from an EMBL/GenBank/DDBJ whole genome shotgun (WGS) entry which is preliminary data.</text>
</comment>
<accession>A0ABV7NQ99</accession>
<dbReference type="Proteomes" id="UP001595645">
    <property type="component" value="Unassembled WGS sequence"/>
</dbReference>
<evidence type="ECO:0000313" key="1">
    <source>
        <dbReference type="EMBL" id="MFC3448596.1"/>
    </source>
</evidence>
<feature type="non-terminal residue" evidence="1">
    <location>
        <position position="82"/>
    </location>
</feature>